<dbReference type="PROSITE" id="PS50280">
    <property type="entry name" value="SET"/>
    <property type="match status" value="1"/>
</dbReference>
<feature type="domain" description="SET" evidence="1">
    <location>
        <begin position="148"/>
        <end position="282"/>
    </location>
</feature>
<dbReference type="Pfam" id="PF00856">
    <property type="entry name" value="SET"/>
    <property type="match status" value="1"/>
</dbReference>
<accession>A0AAV1HSR9</accession>
<evidence type="ECO:0000313" key="2">
    <source>
        <dbReference type="EMBL" id="CAK0737322.1"/>
    </source>
</evidence>
<comment type="caution">
    <text evidence="2">The sequence shown here is derived from an EMBL/GenBank/DDBJ whole genome shotgun (WGS) entry which is preliminary data.</text>
</comment>
<dbReference type="EMBL" id="CAUYUE010000001">
    <property type="protein sequence ID" value="CAK0737322.1"/>
    <property type="molecule type" value="Genomic_DNA"/>
</dbReference>
<keyword evidence="3" id="KW-1185">Reference proteome</keyword>
<dbReference type="PANTHER" id="PTHR45660:SF13">
    <property type="entry name" value="HISTONE-LYSINE N-METHYLTRANSFERASE SETMAR"/>
    <property type="match status" value="1"/>
</dbReference>
<dbReference type="InterPro" id="IPR046341">
    <property type="entry name" value="SET_dom_sf"/>
</dbReference>
<dbReference type="GO" id="GO:0003690">
    <property type="term" value="F:double-stranded DNA binding"/>
    <property type="evidence" value="ECO:0007669"/>
    <property type="project" value="TreeGrafter"/>
</dbReference>
<dbReference type="SUPFAM" id="SSF82199">
    <property type="entry name" value="SET domain"/>
    <property type="match status" value="1"/>
</dbReference>
<dbReference type="GO" id="GO:0042054">
    <property type="term" value="F:histone methyltransferase activity"/>
    <property type="evidence" value="ECO:0007669"/>
    <property type="project" value="TreeGrafter"/>
</dbReference>
<dbReference type="Gene3D" id="2.170.270.10">
    <property type="entry name" value="SET domain"/>
    <property type="match status" value="1"/>
</dbReference>
<reference evidence="2 3" key="1">
    <citation type="submission" date="2023-10" db="EMBL/GenBank/DDBJ databases">
        <authorList>
            <person name="Maclean D."/>
            <person name="Macfadyen A."/>
        </authorList>
    </citation>
    <scope>NUCLEOTIDE SEQUENCE [LARGE SCALE GENOMIC DNA]</scope>
</reference>
<dbReference type="SMART" id="SM00317">
    <property type="entry name" value="SET"/>
    <property type="match status" value="1"/>
</dbReference>
<dbReference type="PANTHER" id="PTHR45660">
    <property type="entry name" value="HISTONE-LYSINE N-METHYLTRANSFERASE SETMAR"/>
    <property type="match status" value="1"/>
</dbReference>
<protein>
    <recommendedName>
        <fullName evidence="1">SET domain-containing protein</fullName>
    </recommendedName>
</protein>
<gene>
    <name evidence="2" type="ORF">CVIRNUC_000893</name>
</gene>
<proteinExistence type="predicted"/>
<evidence type="ECO:0000259" key="1">
    <source>
        <dbReference type="PROSITE" id="PS50280"/>
    </source>
</evidence>
<dbReference type="InterPro" id="IPR001214">
    <property type="entry name" value="SET_dom"/>
</dbReference>
<evidence type="ECO:0000313" key="3">
    <source>
        <dbReference type="Proteomes" id="UP001314263"/>
    </source>
</evidence>
<name>A0AAV1HSR9_9CHLO</name>
<organism evidence="2 3">
    <name type="scientific">Coccomyxa viridis</name>
    <dbReference type="NCBI Taxonomy" id="1274662"/>
    <lineage>
        <taxon>Eukaryota</taxon>
        <taxon>Viridiplantae</taxon>
        <taxon>Chlorophyta</taxon>
        <taxon>core chlorophytes</taxon>
        <taxon>Trebouxiophyceae</taxon>
        <taxon>Trebouxiophyceae incertae sedis</taxon>
        <taxon>Coccomyxaceae</taxon>
        <taxon>Coccomyxa</taxon>
    </lineage>
</organism>
<sequence length="309" mass="34695">MRVCCILQVRTLFSNDISKGKEAIPIVGVNDWDDDRLEIEDAGASAETLPLVRDKFGCPALQRYITEDERAPGIPEPEVPVLPEQFKDDPHKYIAQLNGGNLPYELASDGKTGILGSSMAMVYECGPWTGCQLGLSCPQAVTQRGCQWRLEVFKTRGRGWGVRSWDQIPYGAFVTAFHGLIRLALRDEDDEVDDTFVFNLDKRSDFSWDNQFLEEPDRQRDVKYVLDSTRVGSVGRYINHSCNPNCWVQPVLSRHGDRKMPSIAFFAMRNIPPMEELAYDYGSSYIQTRLDGQCHCGHAVCAFAGPSSS</sequence>
<dbReference type="AlphaFoldDB" id="A0AAV1HSR9"/>
<dbReference type="InterPro" id="IPR051357">
    <property type="entry name" value="H3K9_HMTase_SUVAR3-9"/>
</dbReference>
<dbReference type="Proteomes" id="UP001314263">
    <property type="component" value="Unassembled WGS sequence"/>
</dbReference>